<evidence type="ECO:0000256" key="1">
    <source>
        <dbReference type="ARBA" id="ARBA00023157"/>
    </source>
</evidence>
<dbReference type="PANTHER" id="PTHR46115">
    <property type="entry name" value="THIOREDOXIN-LIKE PROTEIN 1"/>
    <property type="match status" value="1"/>
</dbReference>
<evidence type="ECO:0000256" key="4">
    <source>
        <dbReference type="PIRSR" id="PIRSR000077-4"/>
    </source>
</evidence>
<organism evidence="6 7">
    <name type="scientific">Rhodocytophaga rosea</name>
    <dbReference type="NCBI Taxonomy" id="2704465"/>
    <lineage>
        <taxon>Bacteria</taxon>
        <taxon>Pseudomonadati</taxon>
        <taxon>Bacteroidota</taxon>
        <taxon>Cytophagia</taxon>
        <taxon>Cytophagales</taxon>
        <taxon>Rhodocytophagaceae</taxon>
        <taxon>Rhodocytophaga</taxon>
    </lineage>
</organism>
<dbReference type="CDD" id="cd02947">
    <property type="entry name" value="TRX_family"/>
    <property type="match status" value="1"/>
</dbReference>
<dbReference type="AlphaFoldDB" id="A0A6C0GUB5"/>
<dbReference type="PROSITE" id="PS51352">
    <property type="entry name" value="THIOREDOXIN_2"/>
    <property type="match status" value="1"/>
</dbReference>
<dbReference type="KEGG" id="rhoz:GXP67_34535"/>
<keyword evidence="2 4" id="KW-0676">Redox-active center</keyword>
<dbReference type="InterPro" id="IPR005746">
    <property type="entry name" value="Thioredoxin"/>
</dbReference>
<accession>A0A6C0GUB5</accession>
<dbReference type="Proteomes" id="UP000480178">
    <property type="component" value="Chromosome"/>
</dbReference>
<evidence type="ECO:0000256" key="3">
    <source>
        <dbReference type="PIRNR" id="PIRNR000077"/>
    </source>
</evidence>
<dbReference type="InterPro" id="IPR036249">
    <property type="entry name" value="Thioredoxin-like_sf"/>
</dbReference>
<dbReference type="PIRSF" id="PIRSF000077">
    <property type="entry name" value="Thioredoxin"/>
    <property type="match status" value="1"/>
</dbReference>
<proteinExistence type="inferred from homology"/>
<evidence type="ECO:0000313" key="7">
    <source>
        <dbReference type="Proteomes" id="UP000480178"/>
    </source>
</evidence>
<name>A0A6C0GUB5_9BACT</name>
<dbReference type="Pfam" id="PF00085">
    <property type="entry name" value="Thioredoxin"/>
    <property type="match status" value="1"/>
</dbReference>
<evidence type="ECO:0000256" key="2">
    <source>
        <dbReference type="ARBA" id="ARBA00023284"/>
    </source>
</evidence>
<dbReference type="PROSITE" id="PS00194">
    <property type="entry name" value="THIOREDOXIN_1"/>
    <property type="match status" value="1"/>
</dbReference>
<protein>
    <recommendedName>
        <fullName evidence="3">Thioredoxin</fullName>
    </recommendedName>
</protein>
<comment type="similarity">
    <text evidence="3">Belongs to the thioredoxin family.</text>
</comment>
<dbReference type="EMBL" id="CP048222">
    <property type="protein sequence ID" value="QHT71414.1"/>
    <property type="molecule type" value="Genomic_DNA"/>
</dbReference>
<dbReference type="InterPro" id="IPR017937">
    <property type="entry name" value="Thioredoxin_CS"/>
</dbReference>
<sequence>MPVQKITDAEFENQVSNNPKVVVKYYADWCGSCKLFAPKFNRLSSDARFSDVVFLDINAENSPQARKKAGVTNLPYFAVFKDGQLVESVATSKEDAVVELISKLN</sequence>
<feature type="disulfide bond" description="Redox-active" evidence="4">
    <location>
        <begin position="30"/>
        <end position="33"/>
    </location>
</feature>
<keyword evidence="7" id="KW-1185">Reference proteome</keyword>
<dbReference type="InterPro" id="IPR013766">
    <property type="entry name" value="Thioredoxin_domain"/>
</dbReference>
<evidence type="ECO:0000259" key="5">
    <source>
        <dbReference type="PROSITE" id="PS51352"/>
    </source>
</evidence>
<dbReference type="Gene3D" id="3.40.30.10">
    <property type="entry name" value="Glutaredoxin"/>
    <property type="match status" value="1"/>
</dbReference>
<feature type="domain" description="Thioredoxin" evidence="5">
    <location>
        <begin position="1"/>
        <end position="105"/>
    </location>
</feature>
<dbReference type="RefSeq" id="WP_162447353.1">
    <property type="nucleotide sequence ID" value="NZ_CP048222.1"/>
</dbReference>
<dbReference type="PRINTS" id="PR00421">
    <property type="entry name" value="THIOREDOXIN"/>
</dbReference>
<dbReference type="SUPFAM" id="SSF52833">
    <property type="entry name" value="Thioredoxin-like"/>
    <property type="match status" value="1"/>
</dbReference>
<gene>
    <name evidence="6" type="ORF">GXP67_34535</name>
</gene>
<dbReference type="GO" id="GO:0015035">
    <property type="term" value="F:protein-disulfide reductase activity"/>
    <property type="evidence" value="ECO:0007669"/>
    <property type="project" value="InterPro"/>
</dbReference>
<keyword evidence="1 4" id="KW-1015">Disulfide bond</keyword>
<evidence type="ECO:0000313" key="6">
    <source>
        <dbReference type="EMBL" id="QHT71414.1"/>
    </source>
</evidence>
<reference evidence="6 7" key="1">
    <citation type="submission" date="2020-01" db="EMBL/GenBank/DDBJ databases">
        <authorList>
            <person name="Kim M.K."/>
        </authorList>
    </citation>
    <scope>NUCLEOTIDE SEQUENCE [LARGE SCALE GENOMIC DNA]</scope>
    <source>
        <strain evidence="6 7">172606-1</strain>
    </source>
</reference>